<reference evidence="5 6" key="1">
    <citation type="submission" date="2018-01" db="EMBL/GenBank/DDBJ databases">
        <title>The complete genome sequence of Chromatium okenii LaCa, a purple sulfur bacterium with a turbulent life.</title>
        <authorList>
            <person name="Luedin S.M."/>
            <person name="Liechti N."/>
            <person name="Storelli N."/>
            <person name="Danza F."/>
            <person name="Wittwer M."/>
            <person name="Pothier J.F."/>
            <person name="Tonolla M.A."/>
        </authorList>
    </citation>
    <scope>NUCLEOTIDE SEQUENCE [LARGE SCALE GENOMIC DNA]</scope>
    <source>
        <strain evidence="5 6">LaCa</strain>
    </source>
</reference>
<dbReference type="Gene3D" id="2.60.40.10">
    <property type="entry name" value="Immunoglobulins"/>
    <property type="match status" value="1"/>
</dbReference>
<dbReference type="InterPro" id="IPR044060">
    <property type="entry name" value="Bacterial_rp_domain"/>
</dbReference>
<dbReference type="OrthoDB" id="9800341at2"/>
<feature type="signal peptide" evidence="1">
    <location>
        <begin position="1"/>
        <end position="30"/>
    </location>
</feature>
<organism evidence="5 6">
    <name type="scientific">Chromatium okenii</name>
    <dbReference type="NCBI Taxonomy" id="61644"/>
    <lineage>
        <taxon>Bacteria</taxon>
        <taxon>Pseudomonadati</taxon>
        <taxon>Pseudomonadota</taxon>
        <taxon>Gammaproteobacteria</taxon>
        <taxon>Chromatiales</taxon>
        <taxon>Chromatiaceae</taxon>
        <taxon>Chromatium</taxon>
    </lineage>
</organism>
<name>A0A2S7XQC0_9GAMM</name>
<feature type="domain" description="CARDB" evidence="3">
    <location>
        <begin position="922"/>
        <end position="1028"/>
    </location>
</feature>
<feature type="domain" description="Lcl C-terminal" evidence="2">
    <location>
        <begin position="219"/>
        <end position="342"/>
    </location>
</feature>
<accession>A0A2S7XQC0</accession>
<dbReference type="InterPro" id="IPR011460">
    <property type="entry name" value="Lcl_C"/>
</dbReference>
<dbReference type="PANTHER" id="PTHR35812:SF1">
    <property type="entry name" value="LIPOPROTEIN"/>
    <property type="match status" value="1"/>
</dbReference>
<dbReference type="Pfam" id="PF18998">
    <property type="entry name" value="Flg_new_2"/>
    <property type="match status" value="3"/>
</dbReference>
<dbReference type="AlphaFoldDB" id="A0A2S7XQC0"/>
<feature type="domain" description="Bacterial repeat" evidence="4">
    <location>
        <begin position="364"/>
        <end position="431"/>
    </location>
</feature>
<feature type="chain" id="PRO_5015484708" description="DUF1566 domain-containing protein" evidence="1">
    <location>
        <begin position="31"/>
        <end position="1033"/>
    </location>
</feature>
<feature type="domain" description="Lcl C-terminal" evidence="2">
    <location>
        <begin position="622"/>
        <end position="746"/>
    </location>
</feature>
<dbReference type="InterPro" id="IPR013783">
    <property type="entry name" value="Ig-like_fold"/>
</dbReference>
<feature type="domain" description="Lcl C-terminal" evidence="2">
    <location>
        <begin position="89"/>
        <end position="205"/>
    </location>
</feature>
<evidence type="ECO:0000256" key="1">
    <source>
        <dbReference type="SAM" id="SignalP"/>
    </source>
</evidence>
<comment type="caution">
    <text evidence="5">The sequence shown here is derived from an EMBL/GenBank/DDBJ whole genome shotgun (WGS) entry which is preliminary data.</text>
</comment>
<evidence type="ECO:0000259" key="2">
    <source>
        <dbReference type="Pfam" id="PF07603"/>
    </source>
</evidence>
<evidence type="ECO:0000259" key="4">
    <source>
        <dbReference type="Pfam" id="PF18998"/>
    </source>
</evidence>
<dbReference type="Pfam" id="PF07603">
    <property type="entry name" value="Lcl_C"/>
    <property type="match status" value="4"/>
</dbReference>
<evidence type="ECO:0000259" key="3">
    <source>
        <dbReference type="Pfam" id="PF07705"/>
    </source>
</evidence>
<dbReference type="InterPro" id="IPR011635">
    <property type="entry name" value="CARDB"/>
</dbReference>
<evidence type="ECO:0008006" key="7">
    <source>
        <dbReference type="Google" id="ProtNLM"/>
    </source>
</evidence>
<dbReference type="Proteomes" id="UP000239936">
    <property type="component" value="Unassembled WGS sequence"/>
</dbReference>
<dbReference type="EMBL" id="PPGH01000037">
    <property type="protein sequence ID" value="PQJ95591.1"/>
    <property type="molecule type" value="Genomic_DNA"/>
</dbReference>
<feature type="domain" description="Bacterial repeat" evidence="4">
    <location>
        <begin position="838"/>
        <end position="917"/>
    </location>
</feature>
<dbReference type="Pfam" id="PF07705">
    <property type="entry name" value="CARDB"/>
    <property type="match status" value="1"/>
</dbReference>
<sequence length="1033" mass="109892">MLMRFSGLKRWTMLTGLLVSTLFFINAVHAAGLNDTGITTCSNADTNGLPCPVADFPGQDAEFGSNGFDFTKLDAAGNDLPASATDHTCVRDNVTGLIWQVNISDSTYTFDETAGYVNNVNATGLCGFNDWRMPNPKELLGIADQSIVYPDPTIDTNYFPNTASDWFWSGFPYADNSYSAWYVHFGIGSANFNNRDNGYHVRLVRGGQSFDSFVNNEDGIVTQSSTGLMWAKCSEGQTGTNCTGDAITMNWSTALTAANNSNRGGYDDWRLPNTKELQALVDYSRYLPAIDTNYFPNTPSSWFWSSSPFPYVSNYALGVNFDDGDTNNANRHDSNNPVRLVRGGQSFDSFALTVNKTGSGAGVVKSGDGKINCGSNCSSDFESGSSIILTATPDTSSGSTFSGWSGACTNKTGTCTVTMSAAQTVTATFTATHAAGLNDTGITTCSNADTNGLPCPVADFPGQDAEFGSNGFDFTKLDAAGNDLPASATDHTCVRDNVTGLIWQVKISDSTFTFDQATGYVNNVNATGLCGFKDWRMPDIKELMGIADHGEILPAIDTNYFPNTPGDLFWSGSPDARDSDYAWSVYFGHVDANNGVIRDECHFVRLVRGGQSFNSFVDNEDGTVTQSNTGLMWAKCSEGQTGIGCVGDATAMDWSSALTAANNSRLGDHNDWRLPNAKELQALADYSRYSPAIDTSYFPNTPNLWFWSGSPDADYSVNVFPWYVDFYYGYASNDDRSNGNHVRLVRGALPNFFDLSVNKTGSGAGVVKSSDGKINCGSNCSSDFESGSSIILTATPDTSSGSIFSGWSGACTNKTGTCTVNMSAAQTVTANFNLLPSYKLSISKNGNGAVTSSPAGINCGTACSKQFTSGTAVTLTAKADTGGTFSKWTGCTPIATNPLQCTFTLTSNKTVTAAFNNGALGDLKITAIALTPASPAANSIFTAKITVKNQGTVTATGGYLDVWAHQTAVQTCGAQAEWIEIGSLAAGASKTLTVSLRSKGTGTKTLRAFVDSWCQTPEADETNNQLTKTYTVK</sequence>
<keyword evidence="6" id="KW-1185">Reference proteome</keyword>
<feature type="domain" description="Lcl C-terminal" evidence="2">
    <location>
        <begin position="493"/>
        <end position="608"/>
    </location>
</feature>
<keyword evidence="1" id="KW-0732">Signal</keyword>
<proteinExistence type="predicted"/>
<feature type="domain" description="Bacterial repeat" evidence="4">
    <location>
        <begin position="767"/>
        <end position="833"/>
    </location>
</feature>
<evidence type="ECO:0000313" key="5">
    <source>
        <dbReference type="EMBL" id="PQJ95591.1"/>
    </source>
</evidence>
<gene>
    <name evidence="5" type="ORF">CXB77_15865</name>
</gene>
<evidence type="ECO:0000313" key="6">
    <source>
        <dbReference type="Proteomes" id="UP000239936"/>
    </source>
</evidence>
<protein>
    <recommendedName>
        <fullName evidence="7">DUF1566 domain-containing protein</fullName>
    </recommendedName>
</protein>
<dbReference type="PANTHER" id="PTHR35812">
    <property type="entry name" value="LIPOPROTEIN"/>
    <property type="match status" value="1"/>
</dbReference>